<accession>A0A9Y2KVZ1</accession>
<reference evidence="2 3" key="1">
    <citation type="submission" date="2023-06" db="EMBL/GenBank/DDBJ databases">
        <title>Parasedimentitalea psychrophila sp. nov., a psychrophilic bacterium isolated from deep-sea sediment.</title>
        <authorList>
            <person name="Li A."/>
        </authorList>
    </citation>
    <scope>NUCLEOTIDE SEQUENCE [LARGE SCALE GENOMIC DNA]</scope>
    <source>
        <strain evidence="2 3">QS115</strain>
    </source>
</reference>
<feature type="transmembrane region" description="Helical" evidence="1">
    <location>
        <begin position="33"/>
        <end position="56"/>
    </location>
</feature>
<sequence length="469" mass="52034">MRRLLCVITLICIAGPNAGWAHAFGQRYDLPLPLGFYLAGAGLTVALTFLGSILFLSAEEGIRHSVSVRIPTRLSRIVGPLFRTMALLVLALIMATALFGPVPPTQNFSNIFVWVIWWVGFVLFTALVIDLWSSLNPFATIIDAILDCFQPRQNLIPPEWIDWLAVIGLIFLSWIELVSDWSESPRAMALLIALYTLGLFFGSIWFGRKAWFRSADPLTQLFSLLGRLAPISLRNNRLEIRLPTSGLIGHSMTVSQSVFVVTLIAIVLFDGISETPIWSAILQWITESHALRPWLLALREHGVDLLKLIRSIGLICTILIAWLLYTSLSLAIWWAAGRSISHTNIFTGFAASLLPIAVAYHLAHYVFFLALAGQLIVPALSDPFDLGWTLLGDNRGMIEVGIMTAEDVWWISIIALVTGHALSVLLAHIEAGRLFASRRQAVLSQLPTMLFMVTLTSFSLWVLSQPVVE</sequence>
<gene>
    <name evidence="2" type="ORF">QPJ95_13610</name>
</gene>
<dbReference type="KEGG" id="ppso:QPJ95_13610"/>
<feature type="transmembrane region" description="Helical" evidence="1">
    <location>
        <begin position="77"/>
        <end position="99"/>
    </location>
</feature>
<dbReference type="EMBL" id="CP127247">
    <property type="protein sequence ID" value="WIY23683.1"/>
    <property type="molecule type" value="Genomic_DNA"/>
</dbReference>
<name>A0A9Y2KVZ1_9RHOB</name>
<feature type="transmembrane region" description="Helical" evidence="1">
    <location>
        <begin position="187"/>
        <end position="206"/>
    </location>
</feature>
<proteinExistence type="predicted"/>
<dbReference type="Proteomes" id="UP001238334">
    <property type="component" value="Chromosome"/>
</dbReference>
<feature type="transmembrane region" description="Helical" evidence="1">
    <location>
        <begin position="247"/>
        <end position="269"/>
    </location>
</feature>
<feature type="transmembrane region" description="Helical" evidence="1">
    <location>
        <begin position="441"/>
        <end position="463"/>
    </location>
</feature>
<feature type="transmembrane region" description="Helical" evidence="1">
    <location>
        <begin position="312"/>
        <end position="336"/>
    </location>
</feature>
<keyword evidence="3" id="KW-1185">Reference proteome</keyword>
<feature type="transmembrane region" description="Helical" evidence="1">
    <location>
        <begin position="348"/>
        <end position="377"/>
    </location>
</feature>
<organism evidence="2 3">
    <name type="scientific">Parasedimentitalea psychrophila</name>
    <dbReference type="NCBI Taxonomy" id="2997337"/>
    <lineage>
        <taxon>Bacteria</taxon>
        <taxon>Pseudomonadati</taxon>
        <taxon>Pseudomonadota</taxon>
        <taxon>Alphaproteobacteria</taxon>
        <taxon>Rhodobacterales</taxon>
        <taxon>Paracoccaceae</taxon>
        <taxon>Parasedimentitalea</taxon>
    </lineage>
</organism>
<evidence type="ECO:0000256" key="1">
    <source>
        <dbReference type="SAM" id="Phobius"/>
    </source>
</evidence>
<evidence type="ECO:0000313" key="2">
    <source>
        <dbReference type="EMBL" id="WIY23683.1"/>
    </source>
</evidence>
<protein>
    <submittedName>
        <fullName evidence="2">Uncharacterized protein</fullName>
    </submittedName>
</protein>
<dbReference type="AlphaFoldDB" id="A0A9Y2KVZ1"/>
<feature type="transmembrane region" description="Helical" evidence="1">
    <location>
        <begin position="160"/>
        <end position="175"/>
    </location>
</feature>
<dbReference type="RefSeq" id="WP_270920714.1">
    <property type="nucleotide sequence ID" value="NZ_CP127247.1"/>
</dbReference>
<evidence type="ECO:0000313" key="3">
    <source>
        <dbReference type="Proteomes" id="UP001238334"/>
    </source>
</evidence>
<feature type="transmembrane region" description="Helical" evidence="1">
    <location>
        <begin position="408"/>
        <end position="429"/>
    </location>
</feature>
<feature type="transmembrane region" description="Helical" evidence="1">
    <location>
        <begin position="111"/>
        <end position="132"/>
    </location>
</feature>
<keyword evidence="1" id="KW-0812">Transmembrane</keyword>
<keyword evidence="1" id="KW-1133">Transmembrane helix</keyword>
<keyword evidence="1" id="KW-0472">Membrane</keyword>